<name>A0ABN3LF21_9ACTN</name>
<feature type="transmembrane region" description="Helical" evidence="2">
    <location>
        <begin position="149"/>
        <end position="171"/>
    </location>
</feature>
<keyword evidence="5" id="KW-1185">Reference proteome</keyword>
<evidence type="ECO:0000256" key="1">
    <source>
        <dbReference type="ARBA" id="ARBA00007362"/>
    </source>
</evidence>
<feature type="transmembrane region" description="Helical" evidence="2">
    <location>
        <begin position="30"/>
        <end position="49"/>
    </location>
</feature>
<reference evidence="4 5" key="1">
    <citation type="journal article" date="2019" name="Int. J. Syst. Evol. Microbiol.">
        <title>The Global Catalogue of Microorganisms (GCM) 10K type strain sequencing project: providing services to taxonomists for standard genome sequencing and annotation.</title>
        <authorList>
            <consortium name="The Broad Institute Genomics Platform"/>
            <consortium name="The Broad Institute Genome Sequencing Center for Infectious Disease"/>
            <person name="Wu L."/>
            <person name="Ma J."/>
        </authorList>
    </citation>
    <scope>NUCLEOTIDE SEQUENCE [LARGE SCALE GENOMIC DNA]</scope>
    <source>
        <strain evidence="4 5">JCM 5062</strain>
    </source>
</reference>
<keyword evidence="2" id="KW-0812">Transmembrane</keyword>
<comment type="similarity">
    <text evidence="1">Belongs to the EamA transporter family.</text>
</comment>
<feature type="transmembrane region" description="Helical" evidence="2">
    <location>
        <begin position="217"/>
        <end position="235"/>
    </location>
</feature>
<dbReference type="EMBL" id="BAAASR010000006">
    <property type="protein sequence ID" value="GAA2482800.1"/>
    <property type="molecule type" value="Genomic_DNA"/>
</dbReference>
<protein>
    <recommendedName>
        <fullName evidence="3">EamA domain-containing protein</fullName>
    </recommendedName>
</protein>
<feature type="domain" description="EamA" evidence="3">
    <location>
        <begin position="155"/>
        <end position="276"/>
    </location>
</feature>
<dbReference type="Proteomes" id="UP001499942">
    <property type="component" value="Unassembled WGS sequence"/>
</dbReference>
<accession>A0ABN3LF21</accession>
<gene>
    <name evidence="4" type="ORF">GCM10010393_11900</name>
</gene>
<keyword evidence="2" id="KW-1133">Transmembrane helix</keyword>
<feature type="transmembrane region" description="Helical" evidence="2">
    <location>
        <begin position="271"/>
        <end position="288"/>
    </location>
</feature>
<feature type="transmembrane region" description="Helical" evidence="2">
    <location>
        <begin position="247"/>
        <end position="265"/>
    </location>
</feature>
<sequence length="316" mass="32356">MPIVLIVTSLLLQAGTEGYLTGRVDVGDSLMFSCGAFAATSLLFNGALLARRAVGGGAVAPAAAHRPAALRLVLAMNVATAVTFLGFYVSLAWVPAVLANSVMAGVGPLAVALLGPRHRTSRAGWARAAMLLAASLVVAALTHDGAERAGLAVLPGLVLVVLAGFSAAYIAQLSSRLADVGAPPAWVTAHRFHLTYAAAALLLLMRTDGPADGGLSLPATALAAIAGVTVPLYLLQIGLQRTRPAIAMVLLTTLPGLAYAGQVAFGDTFDPWRLAVVCAFMLLAGYCARAENRAAARPRPVPPLVPAHDQPLKANP</sequence>
<dbReference type="Pfam" id="PF00892">
    <property type="entry name" value="EamA"/>
    <property type="match status" value="1"/>
</dbReference>
<evidence type="ECO:0000259" key="3">
    <source>
        <dbReference type="Pfam" id="PF00892"/>
    </source>
</evidence>
<evidence type="ECO:0000256" key="2">
    <source>
        <dbReference type="SAM" id="Phobius"/>
    </source>
</evidence>
<dbReference type="InterPro" id="IPR000620">
    <property type="entry name" value="EamA_dom"/>
</dbReference>
<evidence type="ECO:0000313" key="4">
    <source>
        <dbReference type="EMBL" id="GAA2482800.1"/>
    </source>
</evidence>
<organism evidence="4 5">
    <name type="scientific">Streptomyces gobitricini</name>
    <dbReference type="NCBI Taxonomy" id="68211"/>
    <lineage>
        <taxon>Bacteria</taxon>
        <taxon>Bacillati</taxon>
        <taxon>Actinomycetota</taxon>
        <taxon>Actinomycetes</taxon>
        <taxon>Kitasatosporales</taxon>
        <taxon>Streptomycetaceae</taxon>
        <taxon>Streptomyces</taxon>
    </lineage>
</organism>
<comment type="caution">
    <text evidence="4">The sequence shown here is derived from an EMBL/GenBank/DDBJ whole genome shotgun (WGS) entry which is preliminary data.</text>
</comment>
<dbReference type="RefSeq" id="WP_344357277.1">
    <property type="nucleotide sequence ID" value="NZ_BAAASR010000006.1"/>
</dbReference>
<feature type="transmembrane region" description="Helical" evidence="2">
    <location>
        <begin position="69"/>
        <end position="87"/>
    </location>
</feature>
<evidence type="ECO:0000313" key="5">
    <source>
        <dbReference type="Proteomes" id="UP001499942"/>
    </source>
</evidence>
<keyword evidence="2" id="KW-0472">Membrane</keyword>
<feature type="transmembrane region" description="Helical" evidence="2">
    <location>
        <begin position="125"/>
        <end position="143"/>
    </location>
</feature>
<proteinExistence type="inferred from homology"/>